<evidence type="ECO:0000259" key="6">
    <source>
        <dbReference type="Pfam" id="PF26487"/>
    </source>
</evidence>
<evidence type="ECO:0000256" key="2">
    <source>
        <dbReference type="ARBA" id="ARBA00022946"/>
    </source>
</evidence>
<dbReference type="InterPro" id="IPR029063">
    <property type="entry name" value="SAM-dependent_MTases_sf"/>
</dbReference>
<dbReference type="EMBL" id="CP003362">
    <property type="protein sequence ID" value="AGB50321.1"/>
    <property type="molecule type" value="Genomic_DNA"/>
</dbReference>
<dbReference type="Gene3D" id="3.40.50.150">
    <property type="entry name" value="Vaccinia Virus protein VP39"/>
    <property type="match status" value="1"/>
</dbReference>
<dbReference type="InterPro" id="IPR015324">
    <property type="entry name" value="Ribosomal_Rsm22-like"/>
</dbReference>
<protein>
    <submittedName>
        <fullName evidence="7">Putative O-methyltransferase</fullName>
    </submittedName>
</protein>
<dbReference type="RefSeq" id="WP_015325486.1">
    <property type="nucleotide sequence ID" value="NC_019977.1"/>
</dbReference>
<dbReference type="HOGENOM" id="CLU_584778_0_0_2"/>
<keyword evidence="4" id="KW-0411">Iron-sulfur</keyword>
<dbReference type="Pfam" id="PF26487">
    <property type="entry name" value="DUF8157_C"/>
    <property type="match status" value="1"/>
</dbReference>
<dbReference type="GO" id="GO:0008168">
    <property type="term" value="F:methyltransferase activity"/>
    <property type="evidence" value="ECO:0007669"/>
    <property type="project" value="UniProtKB-KW"/>
</dbReference>
<keyword evidence="2" id="KW-0809">Transit peptide</keyword>
<dbReference type="Proteomes" id="UP000010866">
    <property type="component" value="Chromosome"/>
</dbReference>
<evidence type="ECO:0000256" key="4">
    <source>
        <dbReference type="ARBA" id="ARBA00023014"/>
    </source>
</evidence>
<evidence type="ECO:0000313" key="7">
    <source>
        <dbReference type="EMBL" id="AGB50321.1"/>
    </source>
</evidence>
<dbReference type="SUPFAM" id="SSF53335">
    <property type="entry name" value="S-adenosyl-L-methionine-dependent methyltransferases"/>
    <property type="match status" value="1"/>
</dbReference>
<dbReference type="Pfam" id="PF26486">
    <property type="entry name" value="DUF8157"/>
    <property type="match status" value="1"/>
</dbReference>
<proteinExistence type="predicted"/>
<dbReference type="InterPro" id="IPR058959">
    <property type="entry name" value="DUF8157_C"/>
</dbReference>
<dbReference type="STRING" id="867904.Metho_2158"/>
<accession>L0KZ06</accession>
<dbReference type="InterPro" id="IPR058470">
    <property type="entry name" value="DUF8157_N"/>
</dbReference>
<gene>
    <name evidence="7" type="ordered locus">Metho_2158</name>
</gene>
<dbReference type="GO" id="GO:0051536">
    <property type="term" value="F:iron-sulfur cluster binding"/>
    <property type="evidence" value="ECO:0007669"/>
    <property type="project" value="UniProtKB-KW"/>
</dbReference>
<evidence type="ECO:0000259" key="5">
    <source>
        <dbReference type="Pfam" id="PF26486"/>
    </source>
</evidence>
<dbReference type="GO" id="GO:0046872">
    <property type="term" value="F:metal ion binding"/>
    <property type="evidence" value="ECO:0007669"/>
    <property type="project" value="UniProtKB-KW"/>
</dbReference>
<name>L0KZ06_METHD</name>
<organism evidence="7 8">
    <name type="scientific">Methanomethylovorans hollandica (strain DSM 15978 / NBRC 107637 / DMS1)</name>
    <dbReference type="NCBI Taxonomy" id="867904"/>
    <lineage>
        <taxon>Archaea</taxon>
        <taxon>Methanobacteriati</taxon>
        <taxon>Methanobacteriota</taxon>
        <taxon>Stenosarchaea group</taxon>
        <taxon>Methanomicrobia</taxon>
        <taxon>Methanosarcinales</taxon>
        <taxon>Methanosarcinaceae</taxon>
        <taxon>Methanomethylovorans</taxon>
    </lineage>
</organism>
<keyword evidence="3" id="KW-0408">Iron</keyword>
<dbReference type="Pfam" id="PF09243">
    <property type="entry name" value="Rsm22"/>
    <property type="match status" value="1"/>
</dbReference>
<keyword evidence="1" id="KW-0479">Metal-binding</keyword>
<dbReference type="GO" id="GO:0006412">
    <property type="term" value="P:translation"/>
    <property type="evidence" value="ECO:0007669"/>
    <property type="project" value="InterPro"/>
</dbReference>
<dbReference type="KEGG" id="mhz:Metho_2158"/>
<keyword evidence="7" id="KW-0489">Methyltransferase</keyword>
<dbReference type="AlphaFoldDB" id="L0KZ06"/>
<dbReference type="GeneID" id="14406671"/>
<dbReference type="CDD" id="cd02440">
    <property type="entry name" value="AdoMet_MTases"/>
    <property type="match status" value="1"/>
</dbReference>
<sequence>MKDSEKEIISTLKYVCHMKHEFMLSEIKNYITSDMSVEQIYDIIKPFLYELDIDAIPEGADFRMRLSPPATVMQLTEEEVKKTEIFLRSAVVSAKLQTVIEQYISKKTAKQWDDPVVLDRIRKAVVGQKNAYWREGSSRKISYEKGYNVLGYLAYHFPVYFVQFQHMLYDMAQAGILKTRMKILDVGTGPGTVPLAIADFYKRLEGRKADIYCVELYDENIEAFNSLVPNYASDSINLHEPVRSDIRKIKPESLPENIDLMVFSNVLNEIKDITIEQKADIVLKMAQRLASDGSILVIEPADRANSVELRRLSIALKEAGLGIYAPCSFIWGAGCSLEECWSFGQKQDINPTLLMRKLAECDEPYRYINTDIKYSYFIVRKDGLTKECYRVAPKAKFARFSKMSTHKDKRINVVCSLMSGDLGDEKYSLYKMCDGTSRKAVYAVIPWHNVTEDNSLIKRADYGEILELYDVLVNYNKEKDAYNLLLSKGSTVYRAGDERDD</sequence>
<keyword evidence="8" id="KW-1185">Reference proteome</keyword>
<feature type="domain" description="DUF8157" evidence="5">
    <location>
        <begin position="6"/>
        <end position="53"/>
    </location>
</feature>
<evidence type="ECO:0000256" key="1">
    <source>
        <dbReference type="ARBA" id="ARBA00022723"/>
    </source>
</evidence>
<dbReference type="GO" id="GO:0032259">
    <property type="term" value="P:methylation"/>
    <property type="evidence" value="ECO:0007669"/>
    <property type="project" value="UniProtKB-KW"/>
</dbReference>
<feature type="domain" description="DUF8157" evidence="6">
    <location>
        <begin position="401"/>
        <end position="494"/>
    </location>
</feature>
<keyword evidence="7" id="KW-0808">Transferase</keyword>
<evidence type="ECO:0000313" key="8">
    <source>
        <dbReference type="Proteomes" id="UP000010866"/>
    </source>
</evidence>
<reference evidence="8" key="1">
    <citation type="submission" date="2012-02" db="EMBL/GenBank/DDBJ databases">
        <title>Complete sequence of chromosome of Methanomethylovorans hollandica DSM 15978.</title>
        <authorList>
            <person name="Lucas S."/>
            <person name="Copeland A."/>
            <person name="Lapidus A."/>
            <person name="Glavina del Rio T."/>
            <person name="Dalin E."/>
            <person name="Tice H."/>
            <person name="Bruce D."/>
            <person name="Goodwin L."/>
            <person name="Pitluck S."/>
            <person name="Peters L."/>
            <person name="Mikhailova N."/>
            <person name="Held B."/>
            <person name="Kyrpides N."/>
            <person name="Mavromatis K."/>
            <person name="Ivanova N."/>
            <person name="Brettin T."/>
            <person name="Detter J.C."/>
            <person name="Han C."/>
            <person name="Larimer F."/>
            <person name="Land M."/>
            <person name="Hauser L."/>
            <person name="Markowitz V."/>
            <person name="Cheng J.-F."/>
            <person name="Hugenholtz P."/>
            <person name="Woyke T."/>
            <person name="Wu D."/>
            <person name="Spring S."/>
            <person name="Schroeder M."/>
            <person name="Brambilla E."/>
            <person name="Klenk H.-P."/>
            <person name="Eisen J.A."/>
        </authorList>
    </citation>
    <scope>NUCLEOTIDE SEQUENCE [LARGE SCALE GENOMIC DNA]</scope>
    <source>
        <strain evidence="8">DSM 15978 / NBRC 107637 / DMS1</strain>
    </source>
</reference>
<evidence type="ECO:0000256" key="3">
    <source>
        <dbReference type="ARBA" id="ARBA00023004"/>
    </source>
</evidence>